<dbReference type="Proteomes" id="UP001178888">
    <property type="component" value="Unassembled WGS sequence"/>
</dbReference>
<evidence type="ECO:0000313" key="5">
    <source>
        <dbReference type="EMBL" id="MDQ6599074.1"/>
    </source>
</evidence>
<evidence type="ECO:0000256" key="1">
    <source>
        <dbReference type="ARBA" id="ARBA00022448"/>
    </source>
</evidence>
<dbReference type="GO" id="GO:0005524">
    <property type="term" value="F:ATP binding"/>
    <property type="evidence" value="ECO:0007669"/>
    <property type="project" value="UniProtKB-KW"/>
</dbReference>
<reference evidence="5" key="2">
    <citation type="submission" date="2023-08" db="EMBL/GenBank/DDBJ databases">
        <title>Nitrogen cycling bacteria in agricultural field soils.</title>
        <authorList>
            <person name="Jang J."/>
        </authorList>
    </citation>
    <scope>NUCLEOTIDE SEQUENCE</scope>
    <source>
        <strain evidence="5">PS3-36</strain>
    </source>
</reference>
<dbReference type="InterPro" id="IPR051120">
    <property type="entry name" value="ABC_AA/LPS_Transport"/>
</dbReference>
<dbReference type="CDD" id="cd03219">
    <property type="entry name" value="ABC_Mj1267_LivG_branched"/>
    <property type="match status" value="1"/>
</dbReference>
<feature type="domain" description="ABC transporter" evidence="4">
    <location>
        <begin position="5"/>
        <end position="252"/>
    </location>
</feature>
<dbReference type="RefSeq" id="WP_133337676.1">
    <property type="nucleotide sequence ID" value="NZ_JARMCE010000012.1"/>
</dbReference>
<dbReference type="FunFam" id="3.40.50.300:FF:000421">
    <property type="entry name" value="Branched-chain amino acid ABC transporter ATP-binding protein"/>
    <property type="match status" value="1"/>
</dbReference>
<organism evidence="6 7">
    <name type="scientific">Bacillus salipaludis</name>
    <dbReference type="NCBI Taxonomy" id="2547811"/>
    <lineage>
        <taxon>Bacteria</taxon>
        <taxon>Bacillati</taxon>
        <taxon>Bacillota</taxon>
        <taxon>Bacilli</taxon>
        <taxon>Bacillales</taxon>
        <taxon>Bacillaceae</taxon>
        <taxon>Bacillus</taxon>
    </lineage>
</organism>
<dbReference type="EMBL" id="SMYO01000011">
    <property type="protein sequence ID" value="TDK58728.1"/>
    <property type="molecule type" value="Genomic_DNA"/>
</dbReference>
<dbReference type="InterPro" id="IPR003439">
    <property type="entry name" value="ABC_transporter-like_ATP-bd"/>
</dbReference>
<dbReference type="AlphaFoldDB" id="A0A4R5VL22"/>
<proteinExistence type="predicted"/>
<evidence type="ECO:0000256" key="2">
    <source>
        <dbReference type="ARBA" id="ARBA00022741"/>
    </source>
</evidence>
<dbReference type="InterPro" id="IPR027417">
    <property type="entry name" value="P-loop_NTPase"/>
</dbReference>
<dbReference type="SUPFAM" id="SSF52540">
    <property type="entry name" value="P-loop containing nucleoside triphosphate hydrolases"/>
    <property type="match status" value="1"/>
</dbReference>
<comment type="caution">
    <text evidence="6">The sequence shown here is derived from an EMBL/GenBank/DDBJ whole genome shotgun (WGS) entry which is preliminary data.</text>
</comment>
<dbReference type="PROSITE" id="PS00211">
    <property type="entry name" value="ABC_TRANSPORTER_1"/>
    <property type="match status" value="1"/>
</dbReference>
<dbReference type="EMBL" id="JAVGVR010000001">
    <property type="protein sequence ID" value="MDQ6599074.1"/>
    <property type="molecule type" value="Genomic_DNA"/>
</dbReference>
<gene>
    <name evidence="6" type="ORF">E2K98_21165</name>
    <name evidence="5" type="ORF">RCG21_22525</name>
</gene>
<reference evidence="6 7" key="1">
    <citation type="submission" date="2019-03" db="EMBL/GenBank/DDBJ databases">
        <title>Bacillus niacini sp. nov. a Nicotinate-Metabolizing Mesophile Isolated from Soil.</title>
        <authorList>
            <person name="Zhang G."/>
        </authorList>
    </citation>
    <scope>NUCLEOTIDE SEQUENCE [LARGE SCALE GENOMIC DNA]</scope>
    <source>
        <strain evidence="6 7">WN066</strain>
    </source>
</reference>
<protein>
    <submittedName>
        <fullName evidence="6">ABC transporter ATP-binding protein</fullName>
    </submittedName>
</protein>
<dbReference type="Pfam" id="PF12399">
    <property type="entry name" value="BCA_ABC_TP_C"/>
    <property type="match status" value="1"/>
</dbReference>
<dbReference type="InterPro" id="IPR003593">
    <property type="entry name" value="AAA+_ATPase"/>
</dbReference>
<dbReference type="InterPro" id="IPR032823">
    <property type="entry name" value="BCA_ABC_TP_C"/>
</dbReference>
<dbReference type="PROSITE" id="PS50893">
    <property type="entry name" value="ABC_TRANSPORTER_2"/>
    <property type="match status" value="1"/>
</dbReference>
<evidence type="ECO:0000256" key="3">
    <source>
        <dbReference type="ARBA" id="ARBA00022840"/>
    </source>
</evidence>
<keyword evidence="8" id="KW-1185">Reference proteome</keyword>
<dbReference type="PANTHER" id="PTHR45772:SF9">
    <property type="entry name" value="CONSERVED COMPONENT OF ABC TRANSPORTER FOR NATURAL AMINO ACIDS"/>
    <property type="match status" value="1"/>
</dbReference>
<keyword evidence="1" id="KW-0813">Transport</keyword>
<evidence type="ECO:0000313" key="7">
    <source>
        <dbReference type="Proteomes" id="UP000295132"/>
    </source>
</evidence>
<dbReference type="SMART" id="SM00382">
    <property type="entry name" value="AAA"/>
    <property type="match status" value="1"/>
</dbReference>
<dbReference type="GO" id="GO:0016887">
    <property type="term" value="F:ATP hydrolysis activity"/>
    <property type="evidence" value="ECO:0007669"/>
    <property type="project" value="InterPro"/>
</dbReference>
<dbReference type="PANTHER" id="PTHR45772">
    <property type="entry name" value="CONSERVED COMPONENT OF ABC TRANSPORTER FOR NATURAL AMINO ACIDS-RELATED"/>
    <property type="match status" value="1"/>
</dbReference>
<accession>A0A4R5VL22</accession>
<evidence type="ECO:0000259" key="4">
    <source>
        <dbReference type="PROSITE" id="PS50893"/>
    </source>
</evidence>
<sequence>MSVLLSAQGLGVKFGGLHAVSNLNFEVQEGKIVSLIGPNGAGKSTVFNCLTGFVNLSSGTVLFKGQPFKGFSPDKIVQKGIARTFQSIRLFKTLTVEENVMSGLHIRTKSNVLSTLFNPRKSKKEEEWVREEVKRLLSFVGLEDKETIRASDLSYGEQRKLEIARALATNPAILLLDEPAAGMNHSEKNELKELIYSIRDSGTTVVIIEHDMQLIMEVSDWIIVLHYGEMLVEGLPEDIQKDPRVIESYLGEEG</sequence>
<keyword evidence="3 6" id="KW-0067">ATP-binding</keyword>
<name>A0A4R5VL22_9BACI</name>
<dbReference type="GO" id="GO:0005886">
    <property type="term" value="C:plasma membrane"/>
    <property type="evidence" value="ECO:0007669"/>
    <property type="project" value="TreeGrafter"/>
</dbReference>
<evidence type="ECO:0000313" key="6">
    <source>
        <dbReference type="EMBL" id="TDK58728.1"/>
    </source>
</evidence>
<dbReference type="Pfam" id="PF00005">
    <property type="entry name" value="ABC_tran"/>
    <property type="match status" value="1"/>
</dbReference>
<dbReference type="InterPro" id="IPR017871">
    <property type="entry name" value="ABC_transporter-like_CS"/>
</dbReference>
<dbReference type="Proteomes" id="UP000295132">
    <property type="component" value="Unassembled WGS sequence"/>
</dbReference>
<keyword evidence="2" id="KW-0547">Nucleotide-binding</keyword>
<dbReference type="Gene3D" id="3.40.50.300">
    <property type="entry name" value="P-loop containing nucleotide triphosphate hydrolases"/>
    <property type="match status" value="1"/>
</dbReference>
<evidence type="ECO:0000313" key="8">
    <source>
        <dbReference type="Proteomes" id="UP001178888"/>
    </source>
</evidence>